<dbReference type="EMBL" id="BABT02000078">
    <property type="protein sequence ID" value="GAA96343.1"/>
    <property type="molecule type" value="Genomic_DNA"/>
</dbReference>
<feature type="compositionally biased region" description="Low complexity" evidence="1">
    <location>
        <begin position="102"/>
        <end position="133"/>
    </location>
</feature>
<dbReference type="STRING" id="764103.G7E0I3"/>
<sequence length="287" mass="27194">MAYRSTFLLLGLFLAIHICSSVADVPVQRYRYYTIRVPINEDQIILSNASVTPNARNATVFVSGGGTGGSAAGSGTAGSGSSTGATGAGGVGSADGYGSGTAAAGSTGSGQAATSNDAAAGSTGDAAGTSGSSELDSGLAAGQAGADLSLKHAVKDKQDIHYKVCTEGDFDVTSSHEDDTEFAANAWFNGGYGVSKEANGYGAVTAGKAAAATNNAAANNAYADGYGGTAAGTAGVAGTGAAGTAAGGSGSGSGTTGAASGASGGGAAARVKRALAGHAAKQPLHVY</sequence>
<dbReference type="InParanoid" id="G7E0I3"/>
<protein>
    <submittedName>
        <fullName evidence="3">Uncharacterized protein</fullName>
    </submittedName>
</protein>
<evidence type="ECO:0000313" key="4">
    <source>
        <dbReference type="Proteomes" id="UP000009131"/>
    </source>
</evidence>
<keyword evidence="4" id="KW-1185">Reference proteome</keyword>
<dbReference type="HOGENOM" id="CLU_970059_0_0_1"/>
<gene>
    <name evidence="3" type="primary">Mo03009</name>
    <name evidence="3" type="ORF">E5Q_03009</name>
</gene>
<evidence type="ECO:0000256" key="2">
    <source>
        <dbReference type="SAM" id="SignalP"/>
    </source>
</evidence>
<feature type="chain" id="PRO_5009955688" evidence="2">
    <location>
        <begin position="24"/>
        <end position="287"/>
    </location>
</feature>
<evidence type="ECO:0000256" key="1">
    <source>
        <dbReference type="SAM" id="MobiDB-lite"/>
    </source>
</evidence>
<proteinExistence type="predicted"/>
<feature type="signal peptide" evidence="2">
    <location>
        <begin position="1"/>
        <end position="23"/>
    </location>
</feature>
<feature type="region of interest" description="Disordered" evidence="1">
    <location>
        <begin position="102"/>
        <end position="138"/>
    </location>
</feature>
<comment type="caution">
    <text evidence="3">The sequence shown here is derived from an EMBL/GenBank/DDBJ whole genome shotgun (WGS) entry which is preliminary data.</text>
</comment>
<keyword evidence="2" id="KW-0732">Signal</keyword>
<name>G7E0I3_MIXOS</name>
<reference evidence="3 4" key="2">
    <citation type="journal article" date="2012" name="Open Biol.">
        <title>Characteristics of nucleosomes and linker DNA regions on the genome of the basidiomycete Mixia osmundae revealed by mono- and dinucleosome mapping.</title>
        <authorList>
            <person name="Nishida H."/>
            <person name="Kondo S."/>
            <person name="Matsumoto T."/>
            <person name="Suzuki Y."/>
            <person name="Yoshikawa H."/>
            <person name="Taylor T.D."/>
            <person name="Sugiyama J."/>
        </authorList>
    </citation>
    <scope>NUCLEOTIDE SEQUENCE [LARGE SCALE GENOMIC DNA]</scope>
    <source>
        <strain evidence="4">CBS 9802 / IAM 14324 / JCM 22182 / KY 12970</strain>
    </source>
</reference>
<dbReference type="Proteomes" id="UP000009131">
    <property type="component" value="Unassembled WGS sequence"/>
</dbReference>
<dbReference type="AlphaFoldDB" id="G7E0I3"/>
<evidence type="ECO:0000313" key="3">
    <source>
        <dbReference type="EMBL" id="GAA96343.1"/>
    </source>
</evidence>
<organism evidence="3 4">
    <name type="scientific">Mixia osmundae (strain CBS 9802 / IAM 14324 / JCM 22182 / KY 12970)</name>
    <dbReference type="NCBI Taxonomy" id="764103"/>
    <lineage>
        <taxon>Eukaryota</taxon>
        <taxon>Fungi</taxon>
        <taxon>Dikarya</taxon>
        <taxon>Basidiomycota</taxon>
        <taxon>Pucciniomycotina</taxon>
        <taxon>Mixiomycetes</taxon>
        <taxon>Mixiales</taxon>
        <taxon>Mixiaceae</taxon>
        <taxon>Mixia</taxon>
    </lineage>
</organism>
<dbReference type="RefSeq" id="XP_014566936.1">
    <property type="nucleotide sequence ID" value="XM_014711450.1"/>
</dbReference>
<reference evidence="3 4" key="1">
    <citation type="journal article" date="2011" name="J. Gen. Appl. Microbiol.">
        <title>Draft genome sequencing of the enigmatic basidiomycete Mixia osmundae.</title>
        <authorList>
            <person name="Nishida H."/>
            <person name="Nagatsuka Y."/>
            <person name="Sugiyama J."/>
        </authorList>
    </citation>
    <scope>NUCLEOTIDE SEQUENCE [LARGE SCALE GENOMIC DNA]</scope>
    <source>
        <strain evidence="4">CBS 9802 / IAM 14324 / JCM 22182 / KY 12970</strain>
    </source>
</reference>
<accession>G7E0I3</accession>